<dbReference type="InterPro" id="IPR010290">
    <property type="entry name" value="TM_effector"/>
</dbReference>
<evidence type="ECO:0000313" key="9">
    <source>
        <dbReference type="Proteomes" id="UP000256562"/>
    </source>
</evidence>
<evidence type="ECO:0000256" key="7">
    <source>
        <dbReference type="SAM" id="Phobius"/>
    </source>
</evidence>
<name>A0A3E0IN58_9STAP</name>
<evidence type="ECO:0000256" key="5">
    <source>
        <dbReference type="ARBA" id="ARBA00022989"/>
    </source>
</evidence>
<evidence type="ECO:0000256" key="3">
    <source>
        <dbReference type="ARBA" id="ARBA00022475"/>
    </source>
</evidence>
<dbReference type="Gene3D" id="1.20.1250.20">
    <property type="entry name" value="MFS general substrate transporter like domains"/>
    <property type="match status" value="1"/>
</dbReference>
<comment type="subcellular location">
    <subcellularLocation>
        <location evidence="1">Cell membrane</location>
        <topology evidence="1">Multi-pass membrane protein</topology>
    </subcellularLocation>
</comment>
<dbReference type="SUPFAM" id="SSF103473">
    <property type="entry name" value="MFS general substrate transporter"/>
    <property type="match status" value="1"/>
</dbReference>
<feature type="transmembrane region" description="Helical" evidence="7">
    <location>
        <begin position="38"/>
        <end position="59"/>
    </location>
</feature>
<dbReference type="GO" id="GO:0005886">
    <property type="term" value="C:plasma membrane"/>
    <property type="evidence" value="ECO:0007669"/>
    <property type="project" value="UniProtKB-SubCell"/>
</dbReference>
<feature type="transmembrane region" description="Helical" evidence="7">
    <location>
        <begin position="330"/>
        <end position="351"/>
    </location>
</feature>
<reference evidence="8 9" key="1">
    <citation type="journal article" date="2018" name="Vet. Microbiol.">
        <title>Characterisation of Staphylococcus felis isolated from cats using whole genome sequencing.</title>
        <authorList>
            <person name="Worthing K."/>
            <person name="Pang S."/>
            <person name="Trott D.J."/>
            <person name="Abraham S."/>
            <person name="Coombs G.W."/>
            <person name="Jordan D."/>
            <person name="McIntyre L."/>
            <person name="Davies M.R."/>
            <person name="Norris J."/>
        </authorList>
    </citation>
    <scope>NUCLEOTIDE SEQUENCE [LARGE SCALE GENOMIC DNA]</scope>
    <source>
        <strain evidence="8 9">F9</strain>
    </source>
</reference>
<dbReference type="Pfam" id="PF05977">
    <property type="entry name" value="MFS_3"/>
    <property type="match status" value="1"/>
</dbReference>
<feature type="transmembrane region" description="Helical" evidence="7">
    <location>
        <begin position="210"/>
        <end position="231"/>
    </location>
</feature>
<feature type="transmembrane region" description="Helical" evidence="7">
    <location>
        <begin position="130"/>
        <end position="155"/>
    </location>
</feature>
<evidence type="ECO:0000313" key="8">
    <source>
        <dbReference type="EMBL" id="REH93051.1"/>
    </source>
</evidence>
<keyword evidence="2" id="KW-0813">Transport</keyword>
<feature type="transmembrane region" description="Helical" evidence="7">
    <location>
        <begin position="243"/>
        <end position="265"/>
    </location>
</feature>
<keyword evidence="5 7" id="KW-1133">Transmembrane helix</keyword>
<feature type="transmembrane region" description="Helical" evidence="7">
    <location>
        <begin position="272"/>
        <end position="288"/>
    </location>
</feature>
<dbReference type="OrthoDB" id="9775268at2"/>
<comment type="caution">
    <text evidence="8">The sequence shown here is derived from an EMBL/GenBank/DDBJ whole genome shotgun (WGS) entry which is preliminary data.</text>
</comment>
<dbReference type="AlphaFoldDB" id="A0A3E0IN58"/>
<protein>
    <submittedName>
        <fullName evidence="8">MFS transporter</fullName>
    </submittedName>
</protein>
<evidence type="ECO:0000256" key="4">
    <source>
        <dbReference type="ARBA" id="ARBA00022692"/>
    </source>
</evidence>
<dbReference type="Proteomes" id="UP000256562">
    <property type="component" value="Unassembled WGS sequence"/>
</dbReference>
<accession>A0A3E0IN58</accession>
<keyword evidence="6 7" id="KW-0472">Membrane</keyword>
<sequence length="390" mass="43126">MAKWFFPSSFFLFLGNWTGQIALNWYAYQVNHNALDLAFINFFRLAPIFVLSLWAGAIADRYSRSTLIKVSVTCSLVTTTALTVMIITGDVSMYILYIYALMRGVISAIETPVRQAILPDISKRLTISKAVAYHSFILNICRSIGPAIAGFLIAFSGVKAAFIAQSLCYVASLIMSMPLDIKTKQVVEKSKFSLSIAWRYFKQHHSGRRLMMTSFLIMATGYSYTTLMPILTDFRFPNDATVFGTAMTFSAVGGIVATLCIPTVLKHVKVTQLYYISSILFGVGLVLIDPAGVYALFLVIFLVGLCGQLARTSNRIYFQNDSDPEHRGKILSVVMMDRGMIPLGAMLMSLISEAIGIIQTFLLMGIATIVIAIVGYIIHISFNGGVKHER</sequence>
<keyword evidence="3" id="KW-1003">Cell membrane</keyword>
<feature type="transmembrane region" description="Helical" evidence="7">
    <location>
        <begin position="357"/>
        <end position="382"/>
    </location>
</feature>
<evidence type="ECO:0000256" key="1">
    <source>
        <dbReference type="ARBA" id="ARBA00004651"/>
    </source>
</evidence>
<gene>
    <name evidence="8" type="ORF">DOS83_09425</name>
</gene>
<dbReference type="PANTHER" id="PTHR23513">
    <property type="entry name" value="INTEGRAL MEMBRANE EFFLUX PROTEIN-RELATED"/>
    <property type="match status" value="1"/>
</dbReference>
<organism evidence="8 9">
    <name type="scientific">Staphylococcus felis</name>
    <dbReference type="NCBI Taxonomy" id="46127"/>
    <lineage>
        <taxon>Bacteria</taxon>
        <taxon>Bacillati</taxon>
        <taxon>Bacillota</taxon>
        <taxon>Bacilli</taxon>
        <taxon>Bacillales</taxon>
        <taxon>Staphylococcaceae</taxon>
        <taxon>Staphylococcus</taxon>
    </lineage>
</organism>
<feature type="transmembrane region" description="Helical" evidence="7">
    <location>
        <begin position="161"/>
        <end position="181"/>
    </location>
</feature>
<dbReference type="InterPro" id="IPR036259">
    <property type="entry name" value="MFS_trans_sf"/>
</dbReference>
<proteinExistence type="predicted"/>
<dbReference type="PANTHER" id="PTHR23513:SF11">
    <property type="entry name" value="STAPHYLOFERRIN A TRANSPORTER"/>
    <property type="match status" value="1"/>
</dbReference>
<feature type="transmembrane region" description="Helical" evidence="7">
    <location>
        <begin position="294"/>
        <end position="310"/>
    </location>
</feature>
<evidence type="ECO:0000256" key="6">
    <source>
        <dbReference type="ARBA" id="ARBA00023136"/>
    </source>
</evidence>
<keyword evidence="4 7" id="KW-0812">Transmembrane</keyword>
<evidence type="ECO:0000256" key="2">
    <source>
        <dbReference type="ARBA" id="ARBA00022448"/>
    </source>
</evidence>
<dbReference type="EMBL" id="QKXQ01000429">
    <property type="protein sequence ID" value="REH93051.1"/>
    <property type="molecule type" value="Genomic_DNA"/>
</dbReference>
<dbReference type="CDD" id="cd06173">
    <property type="entry name" value="MFS_MefA_like"/>
    <property type="match status" value="1"/>
</dbReference>
<dbReference type="RefSeq" id="WP_116094792.1">
    <property type="nucleotide sequence ID" value="NZ_QKXN01000024.1"/>
</dbReference>